<evidence type="ECO:0000256" key="5">
    <source>
        <dbReference type="ARBA" id="ARBA00023254"/>
    </source>
</evidence>
<comment type="subcellular location">
    <subcellularLocation>
        <location evidence="2">Chromosome</location>
    </subcellularLocation>
    <subcellularLocation>
        <location evidence="1">Nucleus</location>
    </subcellularLocation>
</comment>
<reference evidence="8" key="1">
    <citation type="submission" date="2013-04" db="EMBL/GenBank/DDBJ databases">
        <authorList>
            <person name="Qu J."/>
            <person name="Murali S.C."/>
            <person name="Bandaranaike D."/>
            <person name="Bellair M."/>
            <person name="Blankenburg K."/>
            <person name="Chao H."/>
            <person name="Dinh H."/>
            <person name="Doddapaneni H."/>
            <person name="Downs B."/>
            <person name="Dugan-Rocha S."/>
            <person name="Elkadiri S."/>
            <person name="Gnanaolivu R.D."/>
            <person name="Hernandez B."/>
            <person name="Javaid M."/>
            <person name="Jayaseelan J.C."/>
            <person name="Lee S."/>
            <person name="Li M."/>
            <person name="Ming W."/>
            <person name="Munidasa M."/>
            <person name="Muniz J."/>
            <person name="Nguyen L."/>
            <person name="Ongeri F."/>
            <person name="Osuji N."/>
            <person name="Pu L.-L."/>
            <person name="Puazo M."/>
            <person name="Qu C."/>
            <person name="Quiroz J."/>
            <person name="Raj R."/>
            <person name="Weissenberger G."/>
            <person name="Xin Y."/>
            <person name="Zou X."/>
            <person name="Han Y."/>
            <person name="Richards S."/>
            <person name="Worley K."/>
            <person name="Muzny D."/>
            <person name="Gibbs R."/>
        </authorList>
    </citation>
    <scope>NUCLEOTIDE SEQUENCE</scope>
    <source>
        <strain evidence="8">Sampled in the wild</strain>
    </source>
</reference>
<evidence type="ECO:0000256" key="6">
    <source>
        <dbReference type="SAM" id="MobiDB-lite"/>
    </source>
</evidence>
<evidence type="ECO:0000313" key="9">
    <source>
        <dbReference type="Proteomes" id="UP000792457"/>
    </source>
</evidence>
<reference evidence="8" key="2">
    <citation type="submission" date="2017-10" db="EMBL/GenBank/DDBJ databases">
        <title>Ladona fulva Genome sequencing and assembly.</title>
        <authorList>
            <person name="Murali S."/>
            <person name="Richards S."/>
            <person name="Bandaranaike D."/>
            <person name="Bellair M."/>
            <person name="Blankenburg K."/>
            <person name="Chao H."/>
            <person name="Dinh H."/>
            <person name="Doddapaneni H."/>
            <person name="Dugan-Rocha S."/>
            <person name="Elkadiri S."/>
            <person name="Gnanaolivu R."/>
            <person name="Hernandez B."/>
            <person name="Skinner E."/>
            <person name="Javaid M."/>
            <person name="Lee S."/>
            <person name="Li M."/>
            <person name="Ming W."/>
            <person name="Munidasa M."/>
            <person name="Muniz J."/>
            <person name="Nguyen L."/>
            <person name="Hughes D."/>
            <person name="Osuji N."/>
            <person name="Pu L.-L."/>
            <person name="Puazo M."/>
            <person name="Qu C."/>
            <person name="Quiroz J."/>
            <person name="Raj R."/>
            <person name="Weissenberger G."/>
            <person name="Xin Y."/>
            <person name="Zou X."/>
            <person name="Han Y."/>
            <person name="Worley K."/>
            <person name="Muzny D."/>
            <person name="Gibbs R."/>
        </authorList>
    </citation>
    <scope>NUCLEOTIDE SEQUENCE</scope>
    <source>
        <strain evidence="8">Sampled in the wild</strain>
    </source>
</reference>
<feature type="region of interest" description="Disordered" evidence="6">
    <location>
        <begin position="264"/>
        <end position="340"/>
    </location>
</feature>
<dbReference type="InterPro" id="IPR036570">
    <property type="entry name" value="HORMA_dom_sf"/>
</dbReference>
<gene>
    <name evidence="8" type="ORF">J437_LFUL004432</name>
</gene>
<organism evidence="8 9">
    <name type="scientific">Ladona fulva</name>
    <name type="common">Scarce chaser dragonfly</name>
    <name type="synonym">Libellula fulva</name>
    <dbReference type="NCBI Taxonomy" id="123851"/>
    <lineage>
        <taxon>Eukaryota</taxon>
        <taxon>Metazoa</taxon>
        <taxon>Ecdysozoa</taxon>
        <taxon>Arthropoda</taxon>
        <taxon>Hexapoda</taxon>
        <taxon>Insecta</taxon>
        <taxon>Pterygota</taxon>
        <taxon>Palaeoptera</taxon>
        <taxon>Odonata</taxon>
        <taxon>Epiprocta</taxon>
        <taxon>Anisoptera</taxon>
        <taxon>Libelluloidea</taxon>
        <taxon>Libellulidae</taxon>
        <taxon>Ladona</taxon>
    </lineage>
</organism>
<dbReference type="GO" id="GO:0005634">
    <property type="term" value="C:nucleus"/>
    <property type="evidence" value="ECO:0007669"/>
    <property type="project" value="UniProtKB-SubCell"/>
</dbReference>
<evidence type="ECO:0000256" key="2">
    <source>
        <dbReference type="ARBA" id="ARBA00004286"/>
    </source>
</evidence>
<dbReference type="SUPFAM" id="SSF57903">
    <property type="entry name" value="FYVE/PHD zinc finger"/>
    <property type="match status" value="1"/>
</dbReference>
<feature type="region of interest" description="Disordered" evidence="6">
    <location>
        <begin position="505"/>
        <end position="525"/>
    </location>
</feature>
<proteinExistence type="predicted"/>
<dbReference type="PROSITE" id="PS50815">
    <property type="entry name" value="HORMA"/>
    <property type="match status" value="1"/>
</dbReference>
<keyword evidence="3" id="KW-0158">Chromosome</keyword>
<dbReference type="InterPro" id="IPR003511">
    <property type="entry name" value="HORMA_dom"/>
</dbReference>
<evidence type="ECO:0000259" key="7">
    <source>
        <dbReference type="PROSITE" id="PS50815"/>
    </source>
</evidence>
<feature type="domain" description="HORMA" evidence="7">
    <location>
        <begin position="31"/>
        <end position="254"/>
    </location>
</feature>
<protein>
    <recommendedName>
        <fullName evidence="7">HORMA domain-containing protein</fullName>
    </recommendedName>
</protein>
<dbReference type="GO" id="GO:0051321">
    <property type="term" value="P:meiotic cell cycle"/>
    <property type="evidence" value="ECO:0007669"/>
    <property type="project" value="UniProtKB-KW"/>
</dbReference>
<dbReference type="PANTHER" id="PTHR48225:SF7">
    <property type="entry name" value="MEIOSIS-SPECIFIC PROTEIN HOP1"/>
    <property type="match status" value="1"/>
</dbReference>
<evidence type="ECO:0000256" key="4">
    <source>
        <dbReference type="ARBA" id="ARBA00023242"/>
    </source>
</evidence>
<dbReference type="GO" id="GO:0005694">
    <property type="term" value="C:chromosome"/>
    <property type="evidence" value="ECO:0007669"/>
    <property type="project" value="UniProtKB-SubCell"/>
</dbReference>
<dbReference type="Pfam" id="PF20826">
    <property type="entry name" value="PHD_5"/>
    <property type="match status" value="1"/>
</dbReference>
<dbReference type="SUPFAM" id="SSF56019">
    <property type="entry name" value="The spindle assembly checkpoint protein mad2"/>
    <property type="match status" value="1"/>
</dbReference>
<keyword evidence="4" id="KW-0539">Nucleus</keyword>
<keyword evidence="5" id="KW-0469">Meiosis</keyword>
<feature type="compositionally biased region" description="Polar residues" evidence="6">
    <location>
        <begin position="277"/>
        <end position="287"/>
    </location>
</feature>
<dbReference type="PANTHER" id="PTHR48225">
    <property type="entry name" value="HORMA DOMAIN-CONTAINING PROTEIN 1"/>
    <property type="match status" value="1"/>
</dbReference>
<dbReference type="InterPro" id="IPR051294">
    <property type="entry name" value="HORMA_MeioticProgression"/>
</dbReference>
<sequence length="590" mass="66201">MTSQQMMRRTQSASCSKSWQEMFPNPQLNEQTSCTFLKKLVAIAISNITYLRNIFPEGAFADRYLEGLNLKVLRDDGCFPAVSQLIKWIKGSFEALDYKYLRQLIIGIYNDPSKPNDVVETYSFHFSYTNKALTGCTYYQNDGKNKRELTTEKAVNPEETFRQTLSLFRHCILCTHSLKPLPLGAMINMRLLYYDDGNFSLPHLNLILVIVTPEDYEPPGFKPSPVSSYTFVNDPILLNLGKTDTPWHSMKLLVATDSSDFEVADERSTKPIDYKTPENSQNESGKSPVQMEVSPDLPPAANSAKSSPGISGSQRSQNAVVPTISPNEPGSALSTTGSRSSLIEENELQVQQPVRCPCGIHQDDGVMIFCEKCKYWQHAVCFKILSEDGAQKEHVCELCHDSNNDCTDPSLPHLLPNHRKEICLFRRVLQFCSNNYRLCVDDLVESLGLNAATAEKMITKLDEEGALKLTTKKSKGKHRLINKYALKKTIMARYFSENSSQKATSKRVNFRDSEESTSNMGLSESVEKMSISNDAEANNASKYTDGSRCAQKRNLSQETEVIAEDGAAEEEIIGFAKKRRKVSVPENFAI</sequence>
<evidence type="ECO:0000256" key="1">
    <source>
        <dbReference type="ARBA" id="ARBA00004123"/>
    </source>
</evidence>
<evidence type="ECO:0000256" key="3">
    <source>
        <dbReference type="ARBA" id="ARBA00022454"/>
    </source>
</evidence>
<comment type="caution">
    <text evidence="8">The sequence shown here is derived from an EMBL/GenBank/DDBJ whole genome shotgun (WGS) entry which is preliminary data.</text>
</comment>
<dbReference type="InterPro" id="IPR013083">
    <property type="entry name" value="Znf_RING/FYVE/PHD"/>
</dbReference>
<accession>A0A8K0K093</accession>
<dbReference type="OrthoDB" id="8191032at2759"/>
<name>A0A8K0K093_LADFU</name>
<dbReference type="Gene3D" id="3.30.40.10">
    <property type="entry name" value="Zinc/RING finger domain, C3HC4 (zinc finger)"/>
    <property type="match status" value="1"/>
</dbReference>
<dbReference type="Pfam" id="PF02301">
    <property type="entry name" value="HORMA"/>
    <property type="match status" value="1"/>
</dbReference>
<dbReference type="EMBL" id="KZ308165">
    <property type="protein sequence ID" value="KAG8223558.1"/>
    <property type="molecule type" value="Genomic_DNA"/>
</dbReference>
<feature type="compositionally biased region" description="Polar residues" evidence="6">
    <location>
        <begin position="303"/>
        <end position="340"/>
    </location>
</feature>
<dbReference type="InterPro" id="IPR011011">
    <property type="entry name" value="Znf_FYVE_PHD"/>
</dbReference>
<dbReference type="Proteomes" id="UP000792457">
    <property type="component" value="Unassembled WGS sequence"/>
</dbReference>
<keyword evidence="9" id="KW-1185">Reference proteome</keyword>
<dbReference type="AlphaFoldDB" id="A0A8K0K093"/>
<feature type="compositionally biased region" description="Basic and acidic residues" evidence="6">
    <location>
        <begin position="264"/>
        <end position="276"/>
    </location>
</feature>
<evidence type="ECO:0000313" key="8">
    <source>
        <dbReference type="EMBL" id="KAG8223558.1"/>
    </source>
</evidence>
<dbReference type="Gene3D" id="3.30.900.10">
    <property type="entry name" value="HORMA domain"/>
    <property type="match status" value="1"/>
</dbReference>